<sequence>MARQRKSMPLARLSSGSTSSSSAASNIEVGGSAREGSLSSAALALTSTPPTSVSEQDQASSALDKEDTNATIIADMTRRSSRRKSGPASYNLGLLSGVRRTSAGIEMAQEKAIRDFSGATLVDDAPEPSSSTPHRQLLNDGVKALNMDWEMDNLPGDGDVDLPARKKRRHRSSIDMLIETTGRAMGRMKSVLGKRDREISESDNSGRRQSRRLLAIEAPKDVEEEVKQEDNTVEEQAERVERPSKLARLSSSFSITMPQVFSSKPKKPTKRYESQGLYAGQTISSYDDQSIPKPTRKPTGKARPVSTSFLPDATRTESRGSLVALPMFSYLERERPFTIPYDVFAPVHHQRGEEKPKDWGKVHKNRLVGDAQHYWRKPYFERSLCICTPPVPGSSEPGCGEHCLNRAMDYECDSNNCALGDQCTNRDFAGLGVRMERANKADKKSASYLFNAGVEVVKTQDRGFGVRACRSYEPNQIITEYTGEIITPNEAGRRIREDYKDKADYYQMEFDQGMILDATKGSIARFVNHSCEPNCRMLKRFVSGQPRMALFAGDRGILTGEELTYDYNFDPYSVKNVQECRCGATNCRGVLGPRPKDANKPVTKKEKEGMAAGMKRKVGEFFGTTPTVEVDQGLFKKRKVPQMSKGWVYVDDSIEQTRIEEARKDKEIARLQKEGILPADLQVKKTTTTTAVTKDKNGARRFVQKVTTRMTGHRPKATPEAPSKKIQKLGRLSSIKQKESPAAKVKNAGAGSSQVTKSARRSIDNRSIPKGSMKVRPLTKDATKMARTMRAVNADE</sequence>
<dbReference type="Proteomes" id="UP000030706">
    <property type="component" value="Unassembled WGS sequence"/>
</dbReference>
<dbReference type="PANTHER" id="PTHR22884">
    <property type="entry name" value="SET DOMAIN PROTEINS"/>
    <property type="match status" value="1"/>
</dbReference>
<evidence type="ECO:0000256" key="7">
    <source>
        <dbReference type="ARBA" id="ARBA00023242"/>
    </source>
</evidence>
<evidence type="ECO:0000256" key="3">
    <source>
        <dbReference type="ARBA" id="ARBA00022454"/>
    </source>
</evidence>
<dbReference type="InterPro" id="IPR050777">
    <property type="entry name" value="SET2_Histone-Lys_MeTrsfase"/>
</dbReference>
<evidence type="ECO:0000256" key="4">
    <source>
        <dbReference type="ARBA" id="ARBA00022603"/>
    </source>
</evidence>
<feature type="region of interest" description="Disordered" evidence="8">
    <location>
        <begin position="732"/>
        <end position="796"/>
    </location>
</feature>
<dbReference type="InterPro" id="IPR001214">
    <property type="entry name" value="SET_dom"/>
</dbReference>
<proteinExistence type="predicted"/>
<evidence type="ECO:0000259" key="11">
    <source>
        <dbReference type="PROSITE" id="PS51215"/>
    </source>
</evidence>
<evidence type="ECO:0000259" key="9">
    <source>
        <dbReference type="PROSITE" id="PS50280"/>
    </source>
</evidence>
<dbReference type="PROSITE" id="PS50280">
    <property type="entry name" value="SET"/>
    <property type="match status" value="1"/>
</dbReference>
<feature type="compositionally biased region" description="Low complexity" evidence="8">
    <location>
        <begin position="37"/>
        <end position="52"/>
    </location>
</feature>
<gene>
    <name evidence="12" type="ORF">M438DRAFT_360650</name>
</gene>
<dbReference type="GO" id="GO:0005694">
    <property type="term" value="C:chromosome"/>
    <property type="evidence" value="ECO:0007669"/>
    <property type="project" value="UniProtKB-SubCell"/>
</dbReference>
<feature type="domain" description="Post-SET" evidence="10">
    <location>
        <begin position="576"/>
        <end position="592"/>
    </location>
</feature>
<dbReference type="InterPro" id="IPR003616">
    <property type="entry name" value="Post-SET_dom"/>
</dbReference>
<feature type="compositionally biased region" description="Acidic residues" evidence="8">
    <location>
        <begin position="222"/>
        <end position="235"/>
    </location>
</feature>
<feature type="compositionally biased region" description="Basic and acidic residues" evidence="8">
    <location>
        <begin position="193"/>
        <end position="206"/>
    </location>
</feature>
<keyword evidence="7" id="KW-0539">Nucleus</keyword>
<accession>A0A074XUA7</accession>
<dbReference type="SMART" id="SM00317">
    <property type="entry name" value="SET"/>
    <property type="match status" value="1"/>
</dbReference>
<dbReference type="Gene3D" id="2.170.270.10">
    <property type="entry name" value="SET domain"/>
    <property type="match status" value="1"/>
</dbReference>
<feature type="region of interest" description="Disordered" evidence="8">
    <location>
        <begin position="277"/>
        <end position="312"/>
    </location>
</feature>
<feature type="region of interest" description="Disordered" evidence="8">
    <location>
        <begin position="1"/>
        <end position="90"/>
    </location>
</feature>
<dbReference type="RefSeq" id="XP_029765282.1">
    <property type="nucleotide sequence ID" value="XM_029907454.1"/>
</dbReference>
<dbReference type="OrthoDB" id="422362at2759"/>
<dbReference type="GO" id="GO:0032259">
    <property type="term" value="P:methylation"/>
    <property type="evidence" value="ECO:0007669"/>
    <property type="project" value="UniProtKB-KW"/>
</dbReference>
<dbReference type="EMBL" id="KL584974">
    <property type="protein sequence ID" value="KEQ89095.1"/>
    <property type="molecule type" value="Genomic_DNA"/>
</dbReference>
<reference evidence="12 13" key="1">
    <citation type="journal article" date="2014" name="BMC Genomics">
        <title>Genome sequencing of four Aureobasidium pullulans varieties: biotechnological potential, stress tolerance, and description of new species.</title>
        <authorList>
            <person name="Gostin Ar C."/>
            <person name="Ohm R.A."/>
            <person name="Kogej T."/>
            <person name="Sonjak S."/>
            <person name="Turk M."/>
            <person name="Zajc J."/>
            <person name="Zalar P."/>
            <person name="Grube M."/>
            <person name="Sun H."/>
            <person name="Han J."/>
            <person name="Sharma A."/>
            <person name="Chiniquy J."/>
            <person name="Ngan C.Y."/>
            <person name="Lipzen A."/>
            <person name="Barry K."/>
            <person name="Grigoriev I.V."/>
            <person name="Gunde-Cimerman N."/>
        </authorList>
    </citation>
    <scope>NUCLEOTIDE SEQUENCE [LARGE SCALE GENOMIC DNA]</scope>
    <source>
        <strain evidence="12 13">EXF-150</strain>
    </source>
</reference>
<evidence type="ECO:0000256" key="5">
    <source>
        <dbReference type="ARBA" id="ARBA00022679"/>
    </source>
</evidence>
<keyword evidence="3" id="KW-0158">Chromosome</keyword>
<evidence type="ECO:0000313" key="12">
    <source>
        <dbReference type="EMBL" id="KEQ89095.1"/>
    </source>
</evidence>
<keyword evidence="5" id="KW-0808">Transferase</keyword>
<protein>
    <submittedName>
        <fullName evidence="12">SET domain-containing protein</fullName>
    </submittedName>
</protein>
<keyword evidence="13" id="KW-1185">Reference proteome</keyword>
<keyword evidence="6" id="KW-0949">S-adenosyl-L-methionine</keyword>
<dbReference type="GO" id="GO:0042054">
    <property type="term" value="F:histone methyltransferase activity"/>
    <property type="evidence" value="ECO:0007669"/>
    <property type="project" value="InterPro"/>
</dbReference>
<evidence type="ECO:0000259" key="10">
    <source>
        <dbReference type="PROSITE" id="PS50868"/>
    </source>
</evidence>
<dbReference type="SMART" id="SM00508">
    <property type="entry name" value="PostSET"/>
    <property type="match status" value="1"/>
</dbReference>
<dbReference type="AlphaFoldDB" id="A0A074XUA7"/>
<evidence type="ECO:0000256" key="1">
    <source>
        <dbReference type="ARBA" id="ARBA00004123"/>
    </source>
</evidence>
<dbReference type="HOGENOM" id="CLU_354861_0_0_1"/>
<evidence type="ECO:0000256" key="2">
    <source>
        <dbReference type="ARBA" id="ARBA00004286"/>
    </source>
</evidence>
<dbReference type="STRING" id="1043002.A0A074XUA7"/>
<dbReference type="Pfam" id="PF17907">
    <property type="entry name" value="AWS"/>
    <property type="match status" value="1"/>
</dbReference>
<evidence type="ECO:0000256" key="8">
    <source>
        <dbReference type="SAM" id="MobiDB-lite"/>
    </source>
</evidence>
<evidence type="ECO:0000256" key="6">
    <source>
        <dbReference type="ARBA" id="ARBA00022691"/>
    </source>
</evidence>
<feature type="region of interest" description="Disordered" evidence="8">
    <location>
        <begin position="189"/>
        <end position="245"/>
    </location>
</feature>
<name>A0A074XUA7_AURPU</name>
<dbReference type="SUPFAM" id="SSF82199">
    <property type="entry name" value="SET domain"/>
    <property type="match status" value="1"/>
</dbReference>
<dbReference type="GeneID" id="40749760"/>
<dbReference type="InterPro" id="IPR046341">
    <property type="entry name" value="SET_dom_sf"/>
</dbReference>
<feature type="domain" description="AWS" evidence="11">
    <location>
        <begin position="380"/>
        <end position="432"/>
    </location>
</feature>
<organism evidence="12 13">
    <name type="scientific">Aureobasidium pullulans EXF-150</name>
    <dbReference type="NCBI Taxonomy" id="1043002"/>
    <lineage>
        <taxon>Eukaryota</taxon>
        <taxon>Fungi</taxon>
        <taxon>Dikarya</taxon>
        <taxon>Ascomycota</taxon>
        <taxon>Pezizomycotina</taxon>
        <taxon>Dothideomycetes</taxon>
        <taxon>Dothideomycetidae</taxon>
        <taxon>Dothideales</taxon>
        <taxon>Saccotheciaceae</taxon>
        <taxon>Aureobasidium</taxon>
    </lineage>
</organism>
<evidence type="ECO:0000313" key="13">
    <source>
        <dbReference type="Proteomes" id="UP000030706"/>
    </source>
</evidence>
<feature type="domain" description="SET" evidence="9">
    <location>
        <begin position="452"/>
        <end position="568"/>
    </location>
</feature>
<feature type="compositionally biased region" description="Low complexity" evidence="8">
    <location>
        <begin position="14"/>
        <end position="25"/>
    </location>
</feature>
<dbReference type="GO" id="GO:0005634">
    <property type="term" value="C:nucleus"/>
    <property type="evidence" value="ECO:0007669"/>
    <property type="project" value="UniProtKB-SubCell"/>
</dbReference>
<comment type="subcellular location">
    <subcellularLocation>
        <location evidence="2">Chromosome</location>
    </subcellularLocation>
    <subcellularLocation>
        <location evidence="1">Nucleus</location>
    </subcellularLocation>
</comment>
<dbReference type="PROSITE" id="PS50868">
    <property type="entry name" value="POST_SET"/>
    <property type="match status" value="1"/>
</dbReference>
<keyword evidence="4" id="KW-0489">Methyltransferase</keyword>
<dbReference type="PROSITE" id="PS51215">
    <property type="entry name" value="AWS"/>
    <property type="match status" value="1"/>
</dbReference>
<dbReference type="Pfam" id="PF00856">
    <property type="entry name" value="SET"/>
    <property type="match status" value="1"/>
</dbReference>
<dbReference type="SMART" id="SM00570">
    <property type="entry name" value="AWS"/>
    <property type="match status" value="1"/>
</dbReference>
<dbReference type="InterPro" id="IPR006560">
    <property type="entry name" value="AWS_dom"/>
</dbReference>